<evidence type="ECO:0000256" key="1">
    <source>
        <dbReference type="ARBA" id="ARBA00038142"/>
    </source>
</evidence>
<accession>A0A803TKM9</accession>
<dbReference type="AlphaFoldDB" id="A0A803TKM9"/>
<reference evidence="4" key="3">
    <citation type="submission" date="2025-09" db="UniProtKB">
        <authorList>
            <consortium name="Ensembl"/>
        </authorList>
    </citation>
    <scope>IDENTIFICATION</scope>
</reference>
<dbReference type="Ensembl" id="ENSACAT00000056514.1">
    <property type="protein sequence ID" value="ENSACAP00000035769.1"/>
    <property type="gene ID" value="ENSACAG00000042846.1"/>
</dbReference>
<sequence>RRPIRGGGAAFFSPPLEPNPGASVESFFTSGWKRRLRRRDASPLGPRGRPAPGPAGLLPGPVAGRAAAAVRGGGAQGPGQAPPAWGSQEDGAGRGPPAGRLAPALGFLELLCVHLALAPWRKEARSLKTFTGNFVYYVRSVLPEEIVQRLLEKIGYVATTATEFTLIRKINQDEAEQAAFELFLARIECENLLEVAEDASDSSLGDLRQERDQEHWSPGEDLDKKHQPIQSKEYVFARGQNEAQGDHSPQETYLTQSTLALETPENPELRSEVSHRCPTEDLQTAIS</sequence>
<comment type="similarity">
    <text evidence="1">Belongs to the SPATA2 family.</text>
</comment>
<dbReference type="PANTHER" id="PTHR15326">
    <property type="entry name" value="SPERMATOGENESIS-ASSOCIATED PROTEIN 2/TAMOZHENNIC"/>
    <property type="match status" value="1"/>
</dbReference>
<proteinExistence type="inferred from homology"/>
<name>A0A803TKM9_ANOCA</name>
<dbReference type="GeneTree" id="ENSGT00530000063956"/>
<dbReference type="InParanoid" id="A0A803TKM9"/>
<dbReference type="Proteomes" id="UP000001646">
    <property type="component" value="Unplaced"/>
</dbReference>
<evidence type="ECO:0000256" key="2">
    <source>
        <dbReference type="SAM" id="MobiDB-lite"/>
    </source>
</evidence>
<feature type="compositionally biased region" description="Polar residues" evidence="2">
    <location>
        <begin position="250"/>
        <end position="260"/>
    </location>
</feature>
<evidence type="ECO:0000259" key="3">
    <source>
        <dbReference type="Pfam" id="PF21388"/>
    </source>
</evidence>
<feature type="region of interest" description="Disordered" evidence="2">
    <location>
        <begin position="1"/>
        <end position="98"/>
    </location>
</feature>
<reference evidence="4" key="1">
    <citation type="submission" date="2009-12" db="EMBL/GenBank/DDBJ databases">
        <title>The Genome Sequence of Anolis carolinensis (Green Anole Lizard).</title>
        <authorList>
            <consortium name="The Genome Sequencing Platform"/>
            <person name="Di Palma F."/>
            <person name="Alfoldi J."/>
            <person name="Heiman D."/>
            <person name="Young S."/>
            <person name="Grabherr M."/>
            <person name="Johnson J."/>
            <person name="Lander E.S."/>
            <person name="Lindblad-Toh K."/>
        </authorList>
    </citation>
    <scope>NUCLEOTIDE SEQUENCE [LARGE SCALE GENOMIC DNA]</scope>
    <source>
        <strain evidence="4">JBL SC #1</strain>
    </source>
</reference>
<feature type="compositionally biased region" description="Low complexity" evidence="2">
    <location>
        <begin position="43"/>
        <end position="70"/>
    </location>
</feature>
<feature type="region of interest" description="Disordered" evidence="2">
    <location>
        <begin position="203"/>
        <end position="287"/>
    </location>
</feature>
<feature type="domain" description="Spermatogenesis-associated protein 2 PUB-like" evidence="3">
    <location>
        <begin position="101"/>
        <end position="207"/>
    </location>
</feature>
<evidence type="ECO:0000313" key="5">
    <source>
        <dbReference type="Proteomes" id="UP000001646"/>
    </source>
</evidence>
<protein>
    <recommendedName>
        <fullName evidence="3">Spermatogenesis-associated protein 2 PUB-like domain-containing protein</fullName>
    </recommendedName>
</protein>
<dbReference type="PANTHER" id="PTHR15326:SF9">
    <property type="entry name" value="SPERMATOGENESIS-ASSOCIATED PROTEIN 2"/>
    <property type="match status" value="1"/>
</dbReference>
<dbReference type="InterPro" id="IPR048839">
    <property type="entry name" value="SPATA2_PUB-like"/>
</dbReference>
<organism evidence="4 5">
    <name type="scientific">Anolis carolinensis</name>
    <name type="common">Green anole</name>
    <name type="synonym">American chameleon</name>
    <dbReference type="NCBI Taxonomy" id="28377"/>
    <lineage>
        <taxon>Eukaryota</taxon>
        <taxon>Metazoa</taxon>
        <taxon>Chordata</taxon>
        <taxon>Craniata</taxon>
        <taxon>Vertebrata</taxon>
        <taxon>Euteleostomi</taxon>
        <taxon>Lepidosauria</taxon>
        <taxon>Squamata</taxon>
        <taxon>Bifurcata</taxon>
        <taxon>Unidentata</taxon>
        <taxon>Episquamata</taxon>
        <taxon>Toxicofera</taxon>
        <taxon>Iguania</taxon>
        <taxon>Dactyloidae</taxon>
        <taxon>Anolis</taxon>
    </lineage>
</organism>
<feature type="compositionally biased region" description="Basic and acidic residues" evidence="2">
    <location>
        <begin position="207"/>
        <end position="226"/>
    </location>
</feature>
<keyword evidence="5" id="KW-1185">Reference proteome</keyword>
<dbReference type="Gene3D" id="1.20.58.2190">
    <property type="match status" value="1"/>
</dbReference>
<reference evidence="4" key="2">
    <citation type="submission" date="2025-08" db="UniProtKB">
        <authorList>
            <consortium name="Ensembl"/>
        </authorList>
    </citation>
    <scope>IDENTIFICATION</scope>
</reference>
<evidence type="ECO:0000313" key="4">
    <source>
        <dbReference type="Ensembl" id="ENSACAP00000035769.1"/>
    </source>
</evidence>
<feature type="compositionally biased region" description="Basic and acidic residues" evidence="2">
    <location>
        <begin position="267"/>
        <end position="279"/>
    </location>
</feature>
<dbReference type="Pfam" id="PF21388">
    <property type="entry name" value="SPATA2_PUB-like"/>
    <property type="match status" value="1"/>
</dbReference>